<dbReference type="SUPFAM" id="SSF56784">
    <property type="entry name" value="HAD-like"/>
    <property type="match status" value="1"/>
</dbReference>
<dbReference type="SFLD" id="SFLDS00003">
    <property type="entry name" value="Haloacid_Dehalogenase"/>
    <property type="match status" value="1"/>
</dbReference>
<dbReference type="Pfam" id="PF03767">
    <property type="entry name" value="Acid_phosphat_B"/>
    <property type="match status" value="1"/>
</dbReference>
<dbReference type="InterPro" id="IPR005519">
    <property type="entry name" value="Acid_phosphat_B-like"/>
</dbReference>
<dbReference type="InterPro" id="IPR036412">
    <property type="entry name" value="HAD-like_sf"/>
</dbReference>
<dbReference type="RefSeq" id="WP_145215442.1">
    <property type="nucleotide sequence ID" value="NZ_CP036269.1"/>
</dbReference>
<dbReference type="GO" id="GO:0009279">
    <property type="term" value="C:cell outer membrane"/>
    <property type="evidence" value="ECO:0007669"/>
    <property type="project" value="InterPro"/>
</dbReference>
<dbReference type="PANTHER" id="PTHR31284">
    <property type="entry name" value="ACID PHOSPHATASE-LIKE PROTEIN"/>
    <property type="match status" value="1"/>
</dbReference>
<dbReference type="Proteomes" id="UP000317171">
    <property type="component" value="Chromosome"/>
</dbReference>
<dbReference type="Gene3D" id="3.40.50.1000">
    <property type="entry name" value="HAD superfamily/HAD-like"/>
    <property type="match status" value="1"/>
</dbReference>
<keyword evidence="3" id="KW-0449">Lipoprotein</keyword>
<dbReference type="InterPro" id="IPR006423">
    <property type="entry name" value="Lipo_e_P4"/>
</dbReference>
<evidence type="ECO:0000313" key="3">
    <source>
        <dbReference type="EMBL" id="QDT42356.1"/>
    </source>
</evidence>
<proteinExistence type="predicted"/>
<dbReference type="EMBL" id="CP036269">
    <property type="protein sequence ID" value="QDT42356.1"/>
    <property type="molecule type" value="Genomic_DNA"/>
</dbReference>
<gene>
    <name evidence="3" type="primary">hel</name>
    <name evidence="3" type="ORF">Pan241w_24390</name>
</gene>
<dbReference type="SFLD" id="SFLDG01125">
    <property type="entry name" value="C1.1:_Acid_Phosphatase_Like"/>
    <property type="match status" value="1"/>
</dbReference>
<protein>
    <submittedName>
        <fullName evidence="3">Lipoprotein E</fullName>
    </submittedName>
</protein>
<dbReference type="PIRSF" id="PIRSF019271">
    <property type="entry name" value="Acid_Ptase_C"/>
    <property type="match status" value="1"/>
</dbReference>
<dbReference type="InterPro" id="IPR023214">
    <property type="entry name" value="HAD_sf"/>
</dbReference>
<evidence type="ECO:0000256" key="2">
    <source>
        <dbReference type="SAM" id="SignalP"/>
    </source>
</evidence>
<sequence length="283" mass="32494" precursor="true">MPKYLFLLFLLSWTTLSAHAQEPASPTIVAPQTDQGLDGTLWMQTSVEHDFACVQAYRLATAQATQALNDPCWTAATEQQTGYAQLPPAVILDLDETVLNNAPFMGQLVKQDTSWNETLWEQWVRSKKSTAVPGVKPFLQKLVSQGIAVYFITNRHFKLETPTVENLSRVLDMPITKSQVLFQQEKPDWTWNKTSRRAEVARSHRILLLLGDDYNDFVYQGKLTPLERVTQGKRYQQYWGERWIILPNPVYGDWEKALYHYDSALPTAKKIQLKFDALKTEND</sequence>
<dbReference type="AlphaFoldDB" id="A0A517REP7"/>
<accession>A0A517REP7</accession>
<reference evidence="3 4" key="1">
    <citation type="submission" date="2019-02" db="EMBL/GenBank/DDBJ databases">
        <title>Deep-cultivation of Planctomycetes and their phenomic and genomic characterization uncovers novel biology.</title>
        <authorList>
            <person name="Wiegand S."/>
            <person name="Jogler M."/>
            <person name="Boedeker C."/>
            <person name="Pinto D."/>
            <person name="Vollmers J."/>
            <person name="Rivas-Marin E."/>
            <person name="Kohn T."/>
            <person name="Peeters S.H."/>
            <person name="Heuer A."/>
            <person name="Rast P."/>
            <person name="Oberbeckmann S."/>
            <person name="Bunk B."/>
            <person name="Jeske O."/>
            <person name="Meyerdierks A."/>
            <person name="Storesund J.E."/>
            <person name="Kallscheuer N."/>
            <person name="Luecker S."/>
            <person name="Lage O.M."/>
            <person name="Pohl T."/>
            <person name="Merkel B.J."/>
            <person name="Hornburger P."/>
            <person name="Mueller R.-W."/>
            <person name="Bruemmer F."/>
            <person name="Labrenz M."/>
            <person name="Spormann A.M."/>
            <person name="Op den Camp H."/>
            <person name="Overmann J."/>
            <person name="Amann R."/>
            <person name="Jetten M.S.M."/>
            <person name="Mascher T."/>
            <person name="Medema M.H."/>
            <person name="Devos D.P."/>
            <person name="Kaster A.-K."/>
            <person name="Ovreas L."/>
            <person name="Rohde M."/>
            <person name="Galperin M.Y."/>
            <person name="Jogler C."/>
        </authorList>
    </citation>
    <scope>NUCLEOTIDE SEQUENCE [LARGE SCALE GENOMIC DNA]</scope>
    <source>
        <strain evidence="3 4">Pan241w</strain>
    </source>
</reference>
<feature type="chain" id="PRO_5021851242" evidence="2">
    <location>
        <begin position="21"/>
        <end position="283"/>
    </location>
</feature>
<evidence type="ECO:0000313" key="4">
    <source>
        <dbReference type="Proteomes" id="UP000317171"/>
    </source>
</evidence>
<dbReference type="OrthoDB" id="395856at2"/>
<dbReference type="PANTHER" id="PTHR31284:SF10">
    <property type="entry name" value="ACID PHOSPHATASE-LIKE PROTEIN"/>
    <property type="match status" value="1"/>
</dbReference>
<keyword evidence="1 2" id="KW-0732">Signal</keyword>
<evidence type="ECO:0000256" key="1">
    <source>
        <dbReference type="ARBA" id="ARBA00022729"/>
    </source>
</evidence>
<organism evidence="3 4">
    <name type="scientific">Gimesia alba</name>
    <dbReference type="NCBI Taxonomy" id="2527973"/>
    <lineage>
        <taxon>Bacteria</taxon>
        <taxon>Pseudomonadati</taxon>
        <taxon>Planctomycetota</taxon>
        <taxon>Planctomycetia</taxon>
        <taxon>Planctomycetales</taxon>
        <taxon>Planctomycetaceae</taxon>
        <taxon>Gimesia</taxon>
    </lineage>
</organism>
<keyword evidence="4" id="KW-1185">Reference proteome</keyword>
<dbReference type="KEGG" id="gaz:Pan241w_24390"/>
<name>A0A517REP7_9PLAN</name>
<feature type="signal peptide" evidence="2">
    <location>
        <begin position="1"/>
        <end position="20"/>
    </location>
</feature>